<dbReference type="PRINTS" id="PR00125">
    <property type="entry name" value="ATPASEDELTA"/>
</dbReference>
<dbReference type="GO" id="GO:0046933">
    <property type="term" value="F:proton-transporting ATP synthase activity, rotational mechanism"/>
    <property type="evidence" value="ECO:0007669"/>
    <property type="project" value="UniProtKB-UniRule"/>
</dbReference>
<evidence type="ECO:0000313" key="9">
    <source>
        <dbReference type="Proteomes" id="UP000319817"/>
    </source>
</evidence>
<keyword evidence="7" id="KW-1003">Cell membrane</keyword>
<proteinExistence type="inferred from homology"/>
<organism evidence="8 9">
    <name type="scientific">Stieleria marina</name>
    <dbReference type="NCBI Taxonomy" id="1930275"/>
    <lineage>
        <taxon>Bacteria</taxon>
        <taxon>Pseudomonadati</taxon>
        <taxon>Planctomycetota</taxon>
        <taxon>Planctomycetia</taxon>
        <taxon>Pirellulales</taxon>
        <taxon>Pirellulaceae</taxon>
        <taxon>Stieleria</taxon>
    </lineage>
</organism>
<evidence type="ECO:0000256" key="4">
    <source>
        <dbReference type="ARBA" id="ARBA00023065"/>
    </source>
</evidence>
<dbReference type="InterPro" id="IPR020781">
    <property type="entry name" value="ATPase_OSCP/d_CS"/>
</dbReference>
<keyword evidence="4 7" id="KW-0406">Ion transport</keyword>
<dbReference type="NCBIfam" id="TIGR01145">
    <property type="entry name" value="ATP_synt_delta"/>
    <property type="match status" value="1"/>
</dbReference>
<dbReference type="AlphaFoldDB" id="A0A517P1I2"/>
<comment type="similarity">
    <text evidence="7">Belongs to the ATPase delta chain family.</text>
</comment>
<name>A0A517P1I2_9BACT</name>
<dbReference type="OrthoDB" id="9802471at2"/>
<dbReference type="InterPro" id="IPR000711">
    <property type="entry name" value="ATPase_OSCP/dsu"/>
</dbReference>
<evidence type="ECO:0000256" key="7">
    <source>
        <dbReference type="HAMAP-Rule" id="MF_01416"/>
    </source>
</evidence>
<dbReference type="GO" id="GO:0045259">
    <property type="term" value="C:proton-transporting ATP synthase complex"/>
    <property type="evidence" value="ECO:0007669"/>
    <property type="project" value="UniProtKB-KW"/>
</dbReference>
<accession>A0A517P1I2</accession>
<keyword evidence="9" id="KW-1185">Reference proteome</keyword>
<dbReference type="PANTHER" id="PTHR11910">
    <property type="entry name" value="ATP SYNTHASE DELTA CHAIN"/>
    <property type="match status" value="1"/>
</dbReference>
<evidence type="ECO:0000256" key="2">
    <source>
        <dbReference type="ARBA" id="ARBA00022448"/>
    </source>
</evidence>
<dbReference type="Pfam" id="PF00213">
    <property type="entry name" value="OSCP"/>
    <property type="match status" value="1"/>
</dbReference>
<dbReference type="GO" id="GO:0005886">
    <property type="term" value="C:plasma membrane"/>
    <property type="evidence" value="ECO:0007669"/>
    <property type="project" value="UniProtKB-SubCell"/>
</dbReference>
<dbReference type="RefSeq" id="WP_145421008.1">
    <property type="nucleotide sequence ID" value="NZ_CP036526.1"/>
</dbReference>
<dbReference type="Gene3D" id="1.10.520.20">
    <property type="entry name" value="N-terminal domain of the delta subunit of the F1F0-ATP synthase"/>
    <property type="match status" value="1"/>
</dbReference>
<reference evidence="8 9" key="1">
    <citation type="submission" date="2019-02" db="EMBL/GenBank/DDBJ databases">
        <title>Deep-cultivation of Planctomycetes and their phenomic and genomic characterization uncovers novel biology.</title>
        <authorList>
            <person name="Wiegand S."/>
            <person name="Jogler M."/>
            <person name="Boedeker C."/>
            <person name="Pinto D."/>
            <person name="Vollmers J."/>
            <person name="Rivas-Marin E."/>
            <person name="Kohn T."/>
            <person name="Peeters S.H."/>
            <person name="Heuer A."/>
            <person name="Rast P."/>
            <person name="Oberbeckmann S."/>
            <person name="Bunk B."/>
            <person name="Jeske O."/>
            <person name="Meyerdierks A."/>
            <person name="Storesund J.E."/>
            <person name="Kallscheuer N."/>
            <person name="Luecker S."/>
            <person name="Lage O.M."/>
            <person name="Pohl T."/>
            <person name="Merkel B.J."/>
            <person name="Hornburger P."/>
            <person name="Mueller R.-W."/>
            <person name="Bruemmer F."/>
            <person name="Labrenz M."/>
            <person name="Spormann A.M."/>
            <person name="Op den Camp H."/>
            <person name="Overmann J."/>
            <person name="Amann R."/>
            <person name="Jetten M.S.M."/>
            <person name="Mascher T."/>
            <person name="Medema M.H."/>
            <person name="Devos D.P."/>
            <person name="Kaster A.-K."/>
            <person name="Ovreas L."/>
            <person name="Rohde M."/>
            <person name="Galperin M.Y."/>
            <person name="Jogler C."/>
        </authorList>
    </citation>
    <scope>NUCLEOTIDE SEQUENCE [LARGE SCALE GENOMIC DNA]</scope>
    <source>
        <strain evidence="8 9">K23_9</strain>
    </source>
</reference>
<keyword evidence="6 7" id="KW-0066">ATP synthesis</keyword>
<sequence length="209" mass="23102">MSESESSQHESVLDTGAEQLGKTYAHALIAAAEKAGTTDQVISQLNSIVDDYLGSSPQLAAAFNSPRIDNVEKTRVIDRLFGSDFDPVLVKFLKVMADRDRLGHVGAVRKAALTIYDEQRGRVLAKVRTAVPLDDSLRQQISQKLGQAMQREVRLQEEVDADLIGGMIIRVGDTVFDNSVANRLDKMARKTRDGFSNQLLQKFNQLISE</sequence>
<evidence type="ECO:0000256" key="6">
    <source>
        <dbReference type="ARBA" id="ARBA00023310"/>
    </source>
</evidence>
<comment type="function">
    <text evidence="7">F(1)F(0) ATP synthase produces ATP from ADP in the presence of a proton or sodium gradient. F-type ATPases consist of two structural domains, F(1) containing the extramembraneous catalytic core and F(0) containing the membrane proton channel, linked together by a central stalk and a peripheral stalk. During catalysis, ATP synthesis in the catalytic domain of F(1) is coupled via a rotary mechanism of the central stalk subunits to proton translocation.</text>
</comment>
<evidence type="ECO:0000256" key="5">
    <source>
        <dbReference type="ARBA" id="ARBA00023136"/>
    </source>
</evidence>
<dbReference type="EMBL" id="CP036526">
    <property type="protein sequence ID" value="QDT13237.1"/>
    <property type="molecule type" value="Genomic_DNA"/>
</dbReference>
<dbReference type="Proteomes" id="UP000319817">
    <property type="component" value="Chromosome"/>
</dbReference>
<keyword evidence="2 7" id="KW-0813">Transport</keyword>
<keyword evidence="5 7" id="KW-0472">Membrane</keyword>
<dbReference type="PROSITE" id="PS00389">
    <property type="entry name" value="ATPASE_DELTA"/>
    <property type="match status" value="1"/>
</dbReference>
<gene>
    <name evidence="7 8" type="primary">atpH</name>
    <name evidence="8" type="ORF">K239x_52540</name>
</gene>
<dbReference type="InterPro" id="IPR026015">
    <property type="entry name" value="ATP_synth_OSCP/delta_N_sf"/>
</dbReference>
<evidence type="ECO:0000313" key="8">
    <source>
        <dbReference type="EMBL" id="QDT13237.1"/>
    </source>
</evidence>
<comment type="function">
    <text evidence="7">This protein is part of the stalk that links CF(0) to CF(1). It either transmits conformational changes from CF(0) to CF(1) or is implicated in proton conduction.</text>
</comment>
<keyword evidence="7" id="KW-0139">CF(1)</keyword>
<protein>
    <recommendedName>
        <fullName evidence="7">ATP synthase subunit delta</fullName>
    </recommendedName>
    <alternativeName>
        <fullName evidence="7">ATP synthase F(1) sector subunit delta</fullName>
    </alternativeName>
    <alternativeName>
        <fullName evidence="7">F-type ATPase subunit delta</fullName>
        <shortName evidence="7">F-ATPase subunit delta</shortName>
    </alternativeName>
</protein>
<comment type="subcellular location">
    <subcellularLocation>
        <location evidence="7">Cell membrane</location>
        <topology evidence="7">Peripheral membrane protein</topology>
    </subcellularLocation>
    <subcellularLocation>
        <location evidence="1">Membrane</location>
    </subcellularLocation>
</comment>
<evidence type="ECO:0000256" key="1">
    <source>
        <dbReference type="ARBA" id="ARBA00004370"/>
    </source>
</evidence>
<dbReference type="HAMAP" id="MF_01416">
    <property type="entry name" value="ATP_synth_delta_bact"/>
    <property type="match status" value="1"/>
</dbReference>
<evidence type="ECO:0000256" key="3">
    <source>
        <dbReference type="ARBA" id="ARBA00022781"/>
    </source>
</evidence>
<dbReference type="SUPFAM" id="SSF47928">
    <property type="entry name" value="N-terminal domain of the delta subunit of the F1F0-ATP synthase"/>
    <property type="match status" value="1"/>
</dbReference>
<keyword evidence="3 7" id="KW-0375">Hydrogen ion transport</keyword>